<reference evidence="3 4" key="1">
    <citation type="journal article" date="2008" name="Nature">
        <title>The Phaeodactylum genome reveals the evolutionary history of diatom genomes.</title>
        <authorList>
            <person name="Bowler C."/>
            <person name="Allen A.E."/>
            <person name="Badger J.H."/>
            <person name="Grimwood J."/>
            <person name="Jabbari K."/>
            <person name="Kuo A."/>
            <person name="Maheswari U."/>
            <person name="Martens C."/>
            <person name="Maumus F."/>
            <person name="Otillar R.P."/>
            <person name="Rayko E."/>
            <person name="Salamov A."/>
            <person name="Vandepoele K."/>
            <person name="Beszteri B."/>
            <person name="Gruber A."/>
            <person name="Heijde M."/>
            <person name="Katinka M."/>
            <person name="Mock T."/>
            <person name="Valentin K."/>
            <person name="Verret F."/>
            <person name="Berges J.A."/>
            <person name="Brownlee C."/>
            <person name="Cadoret J.P."/>
            <person name="Chiovitti A."/>
            <person name="Choi C.J."/>
            <person name="Coesel S."/>
            <person name="De Martino A."/>
            <person name="Detter J.C."/>
            <person name="Durkin C."/>
            <person name="Falciatore A."/>
            <person name="Fournet J."/>
            <person name="Haruta M."/>
            <person name="Huysman M.J."/>
            <person name="Jenkins B.D."/>
            <person name="Jiroutova K."/>
            <person name="Jorgensen R.E."/>
            <person name="Joubert Y."/>
            <person name="Kaplan A."/>
            <person name="Kroger N."/>
            <person name="Kroth P.G."/>
            <person name="La Roche J."/>
            <person name="Lindquist E."/>
            <person name="Lommer M."/>
            <person name="Martin-Jezequel V."/>
            <person name="Lopez P.J."/>
            <person name="Lucas S."/>
            <person name="Mangogna M."/>
            <person name="McGinnis K."/>
            <person name="Medlin L.K."/>
            <person name="Montsant A."/>
            <person name="Oudot-Le Secq M.P."/>
            <person name="Napoli C."/>
            <person name="Obornik M."/>
            <person name="Parker M.S."/>
            <person name="Petit J.L."/>
            <person name="Porcel B.M."/>
            <person name="Poulsen N."/>
            <person name="Robison M."/>
            <person name="Rychlewski L."/>
            <person name="Rynearson T.A."/>
            <person name="Schmutz J."/>
            <person name="Shapiro H."/>
            <person name="Siaut M."/>
            <person name="Stanley M."/>
            <person name="Sussman M.R."/>
            <person name="Taylor A.R."/>
            <person name="Vardi A."/>
            <person name="von Dassow P."/>
            <person name="Vyverman W."/>
            <person name="Willis A."/>
            <person name="Wyrwicz L.S."/>
            <person name="Rokhsar D.S."/>
            <person name="Weissenbach J."/>
            <person name="Armbrust E.V."/>
            <person name="Green B.R."/>
            <person name="Van de Peer Y."/>
            <person name="Grigoriev I.V."/>
        </authorList>
    </citation>
    <scope>NUCLEOTIDE SEQUENCE [LARGE SCALE GENOMIC DNA]</scope>
    <source>
        <strain evidence="3 4">CCAP 1055/1</strain>
    </source>
</reference>
<dbReference type="AlphaFoldDB" id="B7G6T2"/>
<evidence type="ECO:0000313" key="4">
    <source>
        <dbReference type="Proteomes" id="UP000000759"/>
    </source>
</evidence>
<feature type="compositionally biased region" description="Polar residues" evidence="1">
    <location>
        <begin position="1"/>
        <end position="21"/>
    </location>
</feature>
<dbReference type="InterPro" id="IPR008313">
    <property type="entry name" value="GH125"/>
</dbReference>
<dbReference type="Proteomes" id="UP000000759">
    <property type="component" value="Chromosome 17"/>
</dbReference>
<keyword evidence="2" id="KW-0472">Membrane</keyword>
<keyword evidence="2" id="KW-1133">Transmembrane helix</keyword>
<dbReference type="GO" id="GO:0005975">
    <property type="term" value="P:carbohydrate metabolic process"/>
    <property type="evidence" value="ECO:0007669"/>
    <property type="project" value="InterPro"/>
</dbReference>
<dbReference type="EMBL" id="CM000619">
    <property type="protein sequence ID" value="EEC45647.1"/>
    <property type="molecule type" value="Genomic_DNA"/>
</dbReference>
<dbReference type="STRING" id="556484.B7G6T2"/>
<dbReference type="InterPro" id="IPR012341">
    <property type="entry name" value="6hp_glycosidase-like_sf"/>
</dbReference>
<dbReference type="PANTHER" id="PTHR31047:SF0">
    <property type="entry name" value="MEIOTICALLY UP-REGULATED GENE 157 PROTEIN"/>
    <property type="match status" value="1"/>
</dbReference>
<keyword evidence="2" id="KW-0812">Transmembrane</keyword>
<evidence type="ECO:0000256" key="1">
    <source>
        <dbReference type="SAM" id="MobiDB-lite"/>
    </source>
</evidence>
<dbReference type="GeneID" id="7203802"/>
<dbReference type="eggNOG" id="ENOG502QR7D">
    <property type="taxonomic scope" value="Eukaryota"/>
</dbReference>
<dbReference type="OMA" id="WFAWCNS"/>
<reference evidence="4" key="2">
    <citation type="submission" date="2008-08" db="EMBL/GenBank/DDBJ databases">
        <authorList>
            <consortium name="Diatom Consortium"/>
            <person name="Grigoriev I."/>
            <person name="Grimwood J."/>
            <person name="Kuo A."/>
            <person name="Otillar R.P."/>
            <person name="Salamov A."/>
            <person name="Detter J.C."/>
            <person name="Lindquist E."/>
            <person name="Shapiro H."/>
            <person name="Lucas S."/>
            <person name="Glavina del Rio T."/>
            <person name="Pitluck S."/>
            <person name="Rokhsar D."/>
            <person name="Bowler C."/>
        </authorList>
    </citation>
    <scope>GENOME REANNOTATION</scope>
    <source>
        <strain evidence="4">CCAP 1055/1</strain>
    </source>
</reference>
<accession>B7G6T2</accession>
<name>B7G6T2_PHATC</name>
<organism evidence="3 4">
    <name type="scientific">Phaeodactylum tricornutum (strain CCAP 1055/1)</name>
    <dbReference type="NCBI Taxonomy" id="556484"/>
    <lineage>
        <taxon>Eukaryota</taxon>
        <taxon>Sar</taxon>
        <taxon>Stramenopiles</taxon>
        <taxon>Ochrophyta</taxon>
        <taxon>Bacillariophyta</taxon>
        <taxon>Bacillariophyceae</taxon>
        <taxon>Bacillariophycidae</taxon>
        <taxon>Naviculales</taxon>
        <taxon>Phaeodactylaceae</taxon>
        <taxon>Phaeodactylum</taxon>
    </lineage>
</organism>
<feature type="transmembrane region" description="Helical" evidence="2">
    <location>
        <begin position="45"/>
        <end position="69"/>
    </location>
</feature>
<evidence type="ECO:0000256" key="2">
    <source>
        <dbReference type="SAM" id="Phobius"/>
    </source>
</evidence>
<protein>
    <submittedName>
        <fullName evidence="3">Uncharacterized protein</fullName>
    </submittedName>
</protein>
<dbReference type="SMART" id="SM01149">
    <property type="entry name" value="DUF1237"/>
    <property type="match status" value="1"/>
</dbReference>
<dbReference type="HOGENOM" id="CLU_023537_0_1_1"/>
<dbReference type="InParanoid" id="B7G6T2"/>
<dbReference type="InterPro" id="IPR008928">
    <property type="entry name" value="6-hairpin_glycosidase_sf"/>
</dbReference>
<feature type="compositionally biased region" description="Low complexity" evidence="1">
    <location>
        <begin position="22"/>
        <end position="33"/>
    </location>
</feature>
<sequence>MANVTLRRTATSRSDSTVQTEGTTATTRSSGASTRRRKAQSRPKGLTLSSSLLLLLLIFFVYALLAVFMPRHQPSSASKELAKMLRTEGIRSSAKNYFPPAFPTMHRDVQVTLSRDALDMCTQALWHTVETTTVVLPDHETFVHTGDIDDLWLRDSAAQIHPLLVPFNGTALIQQDPRLDRIVSGLIKRSAMYIRHDPYANAFRIDDSYVFSEEQKRLGRHDLISTWNYELDSACYFMRLLYFYWKQAPSTEVLLQPQVQEAVQIMVTLWKAEQKHELDEFPVGNLLDCQNCNKPYRYPGLPRDGKGSLTNASAGLTWTGFRPSDDECQYGYLIPANMFAVVALRYMEEMAKDLWGNQLLAESCGELAGEIQLGIETHGIVEHPKFGKIYAYEVDGLRNSNLMDDANVPNLLSIPYLGYEWYDPDVYANTRRFIFSPSNPTYKKGNNPLTGEIEGFGSVHMEARIRENIWPMSLAMQGLTTDDVDEKVRLVETLVQASAGTHWMHESIDVHNPNRFTRAWFCWSDSLFAELVLSLTDACPDSSHKYRVHEWRDPETIDGGPFAAEI</sequence>
<dbReference type="RefSeq" id="XP_002182911.1">
    <property type="nucleotide sequence ID" value="XM_002182875.1"/>
</dbReference>
<dbReference type="KEGG" id="pti:PHATRDRAFT_48341"/>
<dbReference type="Pfam" id="PF06824">
    <property type="entry name" value="Glyco_hydro_125"/>
    <property type="match status" value="1"/>
</dbReference>
<gene>
    <name evidence="3" type="ORF">PHATRDRAFT_48341</name>
</gene>
<dbReference type="SUPFAM" id="SSF48208">
    <property type="entry name" value="Six-hairpin glycosidases"/>
    <property type="match status" value="1"/>
</dbReference>
<dbReference type="PaxDb" id="2850-Phatr48341"/>
<proteinExistence type="predicted"/>
<dbReference type="Gene3D" id="1.50.10.10">
    <property type="match status" value="1"/>
</dbReference>
<evidence type="ECO:0000313" key="3">
    <source>
        <dbReference type="EMBL" id="EEC45647.1"/>
    </source>
</evidence>
<feature type="region of interest" description="Disordered" evidence="1">
    <location>
        <begin position="1"/>
        <end position="42"/>
    </location>
</feature>
<dbReference type="OrthoDB" id="7771656at2759"/>
<keyword evidence="4" id="KW-1185">Reference proteome</keyword>
<dbReference type="PANTHER" id="PTHR31047">
    <property type="entry name" value="MEIOTICALLY UP-REGULATED GENE 157 PROTEIN"/>
    <property type="match status" value="1"/>
</dbReference>